<dbReference type="InterPro" id="IPR016032">
    <property type="entry name" value="Sig_transdc_resp-reg_C-effctor"/>
</dbReference>
<evidence type="ECO:0000313" key="6">
    <source>
        <dbReference type="Proteomes" id="UP001344632"/>
    </source>
</evidence>
<dbReference type="CDD" id="cd06170">
    <property type="entry name" value="LuxR_C_like"/>
    <property type="match status" value="1"/>
</dbReference>
<keyword evidence="2" id="KW-0238">DNA-binding</keyword>
<dbReference type="Pfam" id="PF00196">
    <property type="entry name" value="GerE"/>
    <property type="match status" value="1"/>
</dbReference>
<dbReference type="Proteomes" id="UP001344632">
    <property type="component" value="Unassembled WGS sequence"/>
</dbReference>
<dbReference type="PROSITE" id="PS50043">
    <property type="entry name" value="HTH_LUXR_2"/>
    <property type="match status" value="1"/>
</dbReference>
<comment type="caution">
    <text evidence="5">The sequence shown here is derived from an EMBL/GenBank/DDBJ whole genome shotgun (WGS) entry which is preliminary data.</text>
</comment>
<dbReference type="PRINTS" id="PR00038">
    <property type="entry name" value="HTHLUXR"/>
</dbReference>
<evidence type="ECO:0000313" key="5">
    <source>
        <dbReference type="EMBL" id="MEC0240557.1"/>
    </source>
</evidence>
<keyword evidence="3" id="KW-0804">Transcription</keyword>
<dbReference type="RefSeq" id="WP_326088313.1">
    <property type="nucleotide sequence ID" value="NZ_JARLKZ010000007.1"/>
</dbReference>
<evidence type="ECO:0000256" key="2">
    <source>
        <dbReference type="ARBA" id="ARBA00023125"/>
    </source>
</evidence>
<dbReference type="PANTHER" id="PTHR44688:SF16">
    <property type="entry name" value="DNA-BINDING TRANSCRIPTIONAL ACTIVATOR DEVR_DOSR"/>
    <property type="match status" value="1"/>
</dbReference>
<keyword evidence="1" id="KW-0805">Transcription regulation</keyword>
<sequence length="231" mass="25834">MISQEDIAEHIRNIECTSSHEEQLYRILQEFTRLFPVSSAYLYRYSPLGYLSEGIMGYTSTGLVHIREYRDDIRSSPIVYAAVTERKAQFASGLDYLKQTSSKYVFGAGAGSLIIVPVCLRSLVIGYICGTELDKGTMIDEDMLPAYTLYGQLIGKLLDTYNADESSKLLSKREREVMQKIASGENTKQMAVDLGISEATVNQYVKSSVRKLGAKNRSHAVAELFRRGLIS</sequence>
<keyword evidence="6" id="KW-1185">Reference proteome</keyword>
<evidence type="ECO:0000256" key="1">
    <source>
        <dbReference type="ARBA" id="ARBA00023015"/>
    </source>
</evidence>
<evidence type="ECO:0000259" key="4">
    <source>
        <dbReference type="PROSITE" id="PS50043"/>
    </source>
</evidence>
<accession>A0ABU6GLD1</accession>
<proteinExistence type="predicted"/>
<protein>
    <submittedName>
        <fullName evidence="5">Helix-turn-helix transcriptional regulator</fullName>
    </submittedName>
</protein>
<gene>
    <name evidence="5" type="ORF">P4H66_11900</name>
</gene>
<dbReference type="SMART" id="SM00421">
    <property type="entry name" value="HTH_LUXR"/>
    <property type="match status" value="1"/>
</dbReference>
<reference evidence="5 6" key="1">
    <citation type="submission" date="2023-03" db="EMBL/GenBank/DDBJ databases">
        <title>Bacillus Genome Sequencing.</title>
        <authorList>
            <person name="Dunlap C."/>
        </authorList>
    </citation>
    <scope>NUCLEOTIDE SEQUENCE [LARGE SCALE GENOMIC DNA]</scope>
    <source>
        <strain evidence="5 6">BD-525</strain>
    </source>
</reference>
<name>A0ABU6GLD1_9BACL</name>
<organism evidence="5 6">
    <name type="scientific">Paenibacillus dokdonensis</name>
    <dbReference type="NCBI Taxonomy" id="2567944"/>
    <lineage>
        <taxon>Bacteria</taxon>
        <taxon>Bacillati</taxon>
        <taxon>Bacillota</taxon>
        <taxon>Bacilli</taxon>
        <taxon>Bacillales</taxon>
        <taxon>Paenibacillaceae</taxon>
        <taxon>Paenibacillus</taxon>
    </lineage>
</organism>
<dbReference type="SUPFAM" id="SSF55781">
    <property type="entry name" value="GAF domain-like"/>
    <property type="match status" value="1"/>
</dbReference>
<dbReference type="InterPro" id="IPR000792">
    <property type="entry name" value="Tscrpt_reg_LuxR_C"/>
</dbReference>
<evidence type="ECO:0000256" key="3">
    <source>
        <dbReference type="ARBA" id="ARBA00023163"/>
    </source>
</evidence>
<dbReference type="SUPFAM" id="SSF46894">
    <property type="entry name" value="C-terminal effector domain of the bipartite response regulators"/>
    <property type="match status" value="1"/>
</dbReference>
<feature type="domain" description="HTH luxR-type" evidence="4">
    <location>
        <begin position="163"/>
        <end position="228"/>
    </location>
</feature>
<dbReference type="Gene3D" id="1.10.10.10">
    <property type="entry name" value="Winged helix-like DNA-binding domain superfamily/Winged helix DNA-binding domain"/>
    <property type="match status" value="1"/>
</dbReference>
<dbReference type="EMBL" id="JARLKZ010000007">
    <property type="protein sequence ID" value="MEC0240557.1"/>
    <property type="molecule type" value="Genomic_DNA"/>
</dbReference>
<dbReference type="InterPro" id="IPR036388">
    <property type="entry name" value="WH-like_DNA-bd_sf"/>
</dbReference>
<dbReference type="PANTHER" id="PTHR44688">
    <property type="entry name" value="DNA-BINDING TRANSCRIPTIONAL ACTIVATOR DEVR_DOSR"/>
    <property type="match status" value="1"/>
</dbReference>